<dbReference type="GO" id="GO:0022857">
    <property type="term" value="F:transmembrane transporter activity"/>
    <property type="evidence" value="ECO:0007669"/>
    <property type="project" value="TreeGrafter"/>
</dbReference>
<dbReference type="Pfam" id="PF12704">
    <property type="entry name" value="MacB_PCD"/>
    <property type="match status" value="2"/>
</dbReference>
<feature type="transmembrane region" description="Helical" evidence="7">
    <location>
        <begin position="369"/>
        <end position="391"/>
    </location>
</feature>
<dbReference type="InterPro" id="IPR025857">
    <property type="entry name" value="MacB_PCD"/>
</dbReference>
<reference evidence="11" key="1">
    <citation type="submission" date="2009-09" db="EMBL/GenBank/DDBJ databases">
        <title>The complete genome of Nakamurella multipartita DSM 44233.</title>
        <authorList>
            <consortium name="US DOE Joint Genome Institute (JGI-PGF)"/>
            <person name="Lucas S."/>
            <person name="Copeland A."/>
            <person name="Lapidus A."/>
            <person name="Glavina del Rio T."/>
            <person name="Dalin E."/>
            <person name="Tice H."/>
            <person name="Bruce D."/>
            <person name="Goodwin L."/>
            <person name="Pitluck S."/>
            <person name="Kyrpides N."/>
            <person name="Mavromatis K."/>
            <person name="Ivanova N."/>
            <person name="Ovchinnikova G."/>
            <person name="Sims D."/>
            <person name="Meincke L."/>
            <person name="Brettin T."/>
            <person name="Detter J.C."/>
            <person name="Han C."/>
            <person name="Larimer F."/>
            <person name="Land M."/>
            <person name="Hauser L."/>
            <person name="Markowitz V."/>
            <person name="Cheng J.-F."/>
            <person name="Hugenholtz P."/>
            <person name="Woyke T."/>
            <person name="Wu D."/>
            <person name="Klenk H.-P."/>
            <person name="Eisen J.A."/>
        </authorList>
    </citation>
    <scope>NUCLEOTIDE SEQUENCE [LARGE SCALE GENOMIC DNA]</scope>
    <source>
        <strain evidence="11">ATCC 700099 / DSM 44233 / CIP 104796 / JCM 9543 / NBRC 105858 / Y-104</strain>
    </source>
</reference>
<feature type="transmembrane region" description="Helical" evidence="7">
    <location>
        <begin position="273"/>
        <end position="302"/>
    </location>
</feature>
<evidence type="ECO:0000256" key="4">
    <source>
        <dbReference type="ARBA" id="ARBA00022989"/>
    </source>
</evidence>
<sequence precursor="true">MLKVTLKGLLAHKLRLGMSAFAIILGVAFVAGTFVFTDTLNRSFTDLFRQTAPDVTVRPVHTASAAGGDGFTGPDSRTVPADLLAGLAARPGVARVDGQITDQSTFIVGRDGKVVGSGGGAPGMGLTFTDGPAADGSPIVTLTGGRAPAGPDEFVLDDKAAAAAGYAVGDQITLVTAGPEPTVRGTMVGTVRFGQTGNTIGATLVLMDAATAQRLYLGGQDAFTDIAVTGDGSVSNAGLRDEVGAALPTGFEALDDAQIAAESQSSLEQGLSFITTFLLVFAAVALVVGTFLILNTFSIIVAQRTRELALLRALGASRRQVTRSVLIEALVVGLVGSTIGLALGFGLALGLKALFGAIGLDLSGAGLVFAWRTVAVAYAVGVLITLLAAYLPARRAAQVPPVAAMRDDVAMPESSMRRRLVAGGMLTAVGAGLMGWSLAADGGLTALGIGVLAVFVGVALLAPVIGRPIVGLIAAPFPRLFGPVGVLARQNARRNPRRTAATASALMIGLALVSAMAVLGQSTKASVDELIGSDLRADYVVSNAIGMPFSTDIAGRIAAVPGVAEVVPVRYGQARIDGQDTFLTGTEVAGYGRMVTLTVREGSLDGGGVVVGADRAAQRGWHVGDVLPLTFADRTIDLPVTAVVEPSQLAGSTIVPLDVLQQSGQSPVDSTLYVARAPGSDAAAVTAAIDTSIADLPTITAKDQAAFAAEQRAPVDQILTIVYALLGLAVIIAVLGIVNTLALSVIERTREVGLLRAVGLSRRQLRSMVRLESVAIAVLGAVLGVGLGLVFGISLRQALSGDGVSVLSVPVGQLAVFVLLSALVGVLAAVWPARRAARMDVLRAITAD</sequence>
<dbReference type="InterPro" id="IPR050250">
    <property type="entry name" value="Macrolide_Exporter_MacB"/>
</dbReference>
<evidence type="ECO:0000256" key="5">
    <source>
        <dbReference type="ARBA" id="ARBA00023136"/>
    </source>
</evidence>
<name>C8X9E4_NAKMY</name>
<feature type="transmembrane region" description="Helical" evidence="7">
    <location>
        <begin position="16"/>
        <end position="36"/>
    </location>
</feature>
<keyword evidence="4 7" id="KW-1133">Transmembrane helix</keyword>
<keyword evidence="11" id="KW-1185">Reference proteome</keyword>
<keyword evidence="3 7" id="KW-0812">Transmembrane</keyword>
<dbReference type="RefSeq" id="WP_015746128.1">
    <property type="nucleotide sequence ID" value="NC_013235.1"/>
</dbReference>
<dbReference type="KEGG" id="nml:Namu_0800"/>
<dbReference type="AlphaFoldDB" id="C8X9E4"/>
<evidence type="ECO:0000256" key="6">
    <source>
        <dbReference type="ARBA" id="ARBA00038076"/>
    </source>
</evidence>
<feature type="transmembrane region" description="Helical" evidence="7">
    <location>
        <begin position="814"/>
        <end position="833"/>
    </location>
</feature>
<feature type="domain" description="ABC3 transporter permease C-terminal" evidence="8">
    <location>
        <begin position="725"/>
        <end position="840"/>
    </location>
</feature>
<dbReference type="OrthoDB" id="9780560at2"/>
<dbReference type="InParanoid" id="C8X9E4"/>
<dbReference type="PANTHER" id="PTHR30572">
    <property type="entry name" value="MEMBRANE COMPONENT OF TRANSPORTER-RELATED"/>
    <property type="match status" value="1"/>
</dbReference>
<evidence type="ECO:0000256" key="7">
    <source>
        <dbReference type="SAM" id="Phobius"/>
    </source>
</evidence>
<dbReference type="InterPro" id="IPR003838">
    <property type="entry name" value="ABC3_permease_C"/>
</dbReference>
<dbReference type="EMBL" id="CP001737">
    <property type="protein sequence ID" value="ACV77212.1"/>
    <property type="molecule type" value="Genomic_DNA"/>
</dbReference>
<evidence type="ECO:0000313" key="10">
    <source>
        <dbReference type="EMBL" id="ACV77212.1"/>
    </source>
</evidence>
<dbReference type="HOGENOM" id="CLU_012341_1_0_11"/>
<comment type="similarity">
    <text evidence="6">Belongs to the ABC-4 integral membrane protein family.</text>
</comment>
<dbReference type="STRING" id="479431.Namu_0800"/>
<feature type="transmembrane region" description="Helical" evidence="7">
    <location>
        <begin position="325"/>
        <end position="349"/>
    </location>
</feature>
<feature type="domain" description="MacB-like periplasmic core" evidence="9">
    <location>
        <begin position="18"/>
        <end position="243"/>
    </location>
</feature>
<feature type="transmembrane region" description="Helical" evidence="7">
    <location>
        <begin position="721"/>
        <end position="746"/>
    </location>
</feature>
<proteinExistence type="inferred from homology"/>
<evidence type="ECO:0000256" key="3">
    <source>
        <dbReference type="ARBA" id="ARBA00022692"/>
    </source>
</evidence>
<evidence type="ECO:0000256" key="2">
    <source>
        <dbReference type="ARBA" id="ARBA00022475"/>
    </source>
</evidence>
<dbReference type="eggNOG" id="COG3127">
    <property type="taxonomic scope" value="Bacteria"/>
</dbReference>
<feature type="transmembrane region" description="Helical" evidence="7">
    <location>
        <begin position="771"/>
        <end position="794"/>
    </location>
</feature>
<keyword evidence="5 7" id="KW-0472">Membrane</keyword>
<dbReference type="GO" id="GO:0005886">
    <property type="term" value="C:plasma membrane"/>
    <property type="evidence" value="ECO:0007669"/>
    <property type="project" value="UniProtKB-SubCell"/>
</dbReference>
<feature type="transmembrane region" description="Helical" evidence="7">
    <location>
        <begin position="420"/>
        <end position="439"/>
    </location>
</feature>
<evidence type="ECO:0000256" key="1">
    <source>
        <dbReference type="ARBA" id="ARBA00004651"/>
    </source>
</evidence>
<gene>
    <name evidence="10" type="ordered locus">Namu_0800</name>
</gene>
<comment type="subcellular location">
    <subcellularLocation>
        <location evidence="1">Cell membrane</location>
        <topology evidence="1">Multi-pass membrane protein</topology>
    </subcellularLocation>
</comment>
<feature type="transmembrane region" description="Helical" evidence="7">
    <location>
        <begin position="499"/>
        <end position="519"/>
    </location>
</feature>
<protein>
    <recommendedName>
        <fullName evidence="12">ABC3 transporter permease protein domain-containing protein</fullName>
    </recommendedName>
</protein>
<evidence type="ECO:0000259" key="8">
    <source>
        <dbReference type="Pfam" id="PF02687"/>
    </source>
</evidence>
<evidence type="ECO:0000259" key="9">
    <source>
        <dbReference type="Pfam" id="PF12704"/>
    </source>
</evidence>
<evidence type="ECO:0008006" key="12">
    <source>
        <dbReference type="Google" id="ProtNLM"/>
    </source>
</evidence>
<feature type="transmembrane region" description="Helical" evidence="7">
    <location>
        <begin position="445"/>
        <end position="465"/>
    </location>
</feature>
<dbReference type="Proteomes" id="UP000002218">
    <property type="component" value="Chromosome"/>
</dbReference>
<keyword evidence="2" id="KW-1003">Cell membrane</keyword>
<accession>C8X9E4</accession>
<feature type="domain" description="ABC3 transporter permease C-terminal" evidence="8">
    <location>
        <begin position="280"/>
        <end position="401"/>
    </location>
</feature>
<organism evidence="10 11">
    <name type="scientific">Nakamurella multipartita (strain ATCC 700099 / DSM 44233 / CIP 104796 / JCM 9543 / NBRC 105858 / Y-104)</name>
    <name type="common">Microsphaera multipartita</name>
    <dbReference type="NCBI Taxonomy" id="479431"/>
    <lineage>
        <taxon>Bacteria</taxon>
        <taxon>Bacillati</taxon>
        <taxon>Actinomycetota</taxon>
        <taxon>Actinomycetes</taxon>
        <taxon>Nakamurellales</taxon>
        <taxon>Nakamurellaceae</taxon>
        <taxon>Nakamurella</taxon>
    </lineage>
</organism>
<evidence type="ECO:0000313" key="11">
    <source>
        <dbReference type="Proteomes" id="UP000002218"/>
    </source>
</evidence>
<reference evidence="10 11" key="2">
    <citation type="journal article" date="2010" name="Stand. Genomic Sci.">
        <title>Complete genome sequence of Nakamurella multipartita type strain (Y-104).</title>
        <authorList>
            <person name="Tice H."/>
            <person name="Mayilraj S."/>
            <person name="Sims D."/>
            <person name="Lapidus A."/>
            <person name="Nolan M."/>
            <person name="Lucas S."/>
            <person name="Glavina Del Rio T."/>
            <person name="Copeland A."/>
            <person name="Cheng J.F."/>
            <person name="Meincke L."/>
            <person name="Bruce D."/>
            <person name="Goodwin L."/>
            <person name="Pitluck S."/>
            <person name="Ivanova N."/>
            <person name="Mavromatis K."/>
            <person name="Ovchinnikova G."/>
            <person name="Pati A."/>
            <person name="Chen A."/>
            <person name="Palaniappan K."/>
            <person name="Land M."/>
            <person name="Hauser L."/>
            <person name="Chang Y.J."/>
            <person name="Jeffries C.D."/>
            <person name="Detter J.C."/>
            <person name="Brettin T."/>
            <person name="Rohde M."/>
            <person name="Goker M."/>
            <person name="Bristow J."/>
            <person name="Eisen J.A."/>
            <person name="Markowitz V."/>
            <person name="Hugenholtz P."/>
            <person name="Kyrpides N.C."/>
            <person name="Klenk H.P."/>
            <person name="Chen F."/>
        </authorList>
    </citation>
    <scope>NUCLEOTIDE SEQUENCE [LARGE SCALE GENOMIC DNA]</scope>
    <source>
        <strain evidence="11">ATCC 700099 / DSM 44233 / CIP 104796 / JCM 9543 / NBRC 105858 / Y-104</strain>
    </source>
</reference>
<feature type="domain" description="MacB-like periplasmic core" evidence="9">
    <location>
        <begin position="499"/>
        <end position="690"/>
    </location>
</feature>
<dbReference type="PANTHER" id="PTHR30572:SF4">
    <property type="entry name" value="ABC TRANSPORTER PERMEASE YTRF"/>
    <property type="match status" value="1"/>
</dbReference>
<dbReference type="Pfam" id="PF02687">
    <property type="entry name" value="FtsX"/>
    <property type="match status" value="2"/>
</dbReference>